<dbReference type="AlphaFoldDB" id="A0A6I1PVV5"/>
<keyword evidence="3" id="KW-1185">Reference proteome</keyword>
<dbReference type="Pfam" id="PF13561">
    <property type="entry name" value="adh_short_C2"/>
    <property type="match status" value="1"/>
</dbReference>
<dbReference type="InterPro" id="IPR020904">
    <property type="entry name" value="Sc_DH/Rdtase_CS"/>
</dbReference>
<evidence type="ECO:0000313" key="2">
    <source>
        <dbReference type="EMBL" id="MBB5423538.1"/>
    </source>
</evidence>
<dbReference type="Proteomes" id="UP000592780">
    <property type="component" value="Unassembled WGS sequence"/>
</dbReference>
<proteinExistence type="inferred from homology"/>
<gene>
    <name evidence="2" type="ORF">HDG40_001682</name>
</gene>
<comment type="similarity">
    <text evidence="1">Belongs to the short-chain dehydrogenases/reductases (SDR) family.</text>
</comment>
<name>A0A6I1PVV5_PARAM</name>
<protein>
    <submittedName>
        <fullName evidence="2">NAD(P)-dependent dehydrogenase (Short-subunit alcohol dehydrogenase family)</fullName>
    </submittedName>
</protein>
<dbReference type="PROSITE" id="PS00061">
    <property type="entry name" value="ADH_SHORT"/>
    <property type="match status" value="1"/>
</dbReference>
<dbReference type="GO" id="GO:0032787">
    <property type="term" value="P:monocarboxylic acid metabolic process"/>
    <property type="evidence" value="ECO:0007669"/>
    <property type="project" value="UniProtKB-ARBA"/>
</dbReference>
<dbReference type="Gene3D" id="3.40.50.720">
    <property type="entry name" value="NAD(P)-binding Rossmann-like Domain"/>
    <property type="match status" value="1"/>
</dbReference>
<dbReference type="InterPro" id="IPR036291">
    <property type="entry name" value="NAD(P)-bd_dom_sf"/>
</dbReference>
<dbReference type="InterPro" id="IPR002347">
    <property type="entry name" value="SDR_fam"/>
</dbReference>
<dbReference type="EMBL" id="JACHDD010000003">
    <property type="protein sequence ID" value="MBB5423538.1"/>
    <property type="molecule type" value="Genomic_DNA"/>
</dbReference>
<dbReference type="FunFam" id="3.40.50.720:FF:000084">
    <property type="entry name" value="Short-chain dehydrogenase reductase"/>
    <property type="match status" value="1"/>
</dbReference>
<dbReference type="RefSeq" id="WP_152851314.1">
    <property type="nucleotide sequence ID" value="NZ_JACHDD010000003.1"/>
</dbReference>
<comment type="caution">
    <text evidence="2">The sequence shown here is derived from an EMBL/GenBank/DDBJ whole genome shotgun (WGS) entry which is preliminary data.</text>
</comment>
<evidence type="ECO:0000313" key="3">
    <source>
        <dbReference type="Proteomes" id="UP000592780"/>
    </source>
</evidence>
<dbReference type="CDD" id="cd05233">
    <property type="entry name" value="SDR_c"/>
    <property type="match status" value="1"/>
</dbReference>
<organism evidence="2 3">
    <name type="scientific">Paraburkholderia atlantica</name>
    <dbReference type="NCBI Taxonomy" id="2654982"/>
    <lineage>
        <taxon>Bacteria</taxon>
        <taxon>Pseudomonadati</taxon>
        <taxon>Pseudomonadota</taxon>
        <taxon>Betaproteobacteria</taxon>
        <taxon>Burkholderiales</taxon>
        <taxon>Burkholderiaceae</taxon>
        <taxon>Paraburkholderia</taxon>
    </lineage>
</organism>
<dbReference type="PANTHER" id="PTHR42879:SF2">
    <property type="entry name" value="3-OXOACYL-[ACYL-CARRIER-PROTEIN] REDUCTASE FABG"/>
    <property type="match status" value="1"/>
</dbReference>
<dbReference type="SUPFAM" id="SSF51735">
    <property type="entry name" value="NAD(P)-binding Rossmann-fold domains"/>
    <property type="match status" value="1"/>
</dbReference>
<accession>A0A6I1PVV5</accession>
<dbReference type="InterPro" id="IPR050259">
    <property type="entry name" value="SDR"/>
</dbReference>
<dbReference type="PRINTS" id="PR00080">
    <property type="entry name" value="SDRFAMILY"/>
</dbReference>
<evidence type="ECO:0000256" key="1">
    <source>
        <dbReference type="ARBA" id="ARBA00006484"/>
    </source>
</evidence>
<sequence>MTMSTFAKQLDGKVAVVTGSTQGLGEGIALRLARAGAKIVVNGRSAEKGRKVVESLLAIGAEALFIPADVTDKSQVQSLVQDGARHFGRLDILVNNAQVVPDLVEVESSANDANLEVALRSGLYGSLWASQAALPWFRQAGGGRIVNFGSINAVYGSKYGLAYNAAKEAIRGLTRTLANEWGRDNITVNAVLPSGWSPSYAAFYRGDAKKAEAVARLNPMRRHGRAEEDIGAAVLGLVSEHGRFITGQSLFIDGGANLLGLPQLHSVGTVFQ</sequence>
<reference evidence="2 3" key="1">
    <citation type="submission" date="2020-08" db="EMBL/GenBank/DDBJ databases">
        <title>Genomic Encyclopedia of Type Strains, Phase IV (KMG-V): Genome sequencing to study the core and pangenomes of soil and plant-associated prokaryotes.</title>
        <authorList>
            <person name="Whitman W."/>
        </authorList>
    </citation>
    <scope>NUCLEOTIDE SEQUENCE [LARGE SCALE GENOMIC DNA]</scope>
    <source>
        <strain evidence="2 3">JPY158</strain>
    </source>
</reference>
<dbReference type="PANTHER" id="PTHR42879">
    <property type="entry name" value="3-OXOACYL-(ACYL-CARRIER-PROTEIN) REDUCTASE"/>
    <property type="match status" value="1"/>
</dbReference>
<dbReference type="PRINTS" id="PR00081">
    <property type="entry name" value="GDHRDH"/>
</dbReference>